<keyword evidence="3" id="KW-1185">Reference proteome</keyword>
<proteinExistence type="predicted"/>
<dbReference type="AlphaFoldDB" id="A0A2T3J966"/>
<dbReference type="Proteomes" id="UP000240987">
    <property type="component" value="Unassembled WGS sequence"/>
</dbReference>
<evidence type="ECO:0000256" key="1">
    <source>
        <dbReference type="SAM" id="SignalP"/>
    </source>
</evidence>
<feature type="chain" id="PRO_5015585328" evidence="1">
    <location>
        <begin position="29"/>
        <end position="250"/>
    </location>
</feature>
<comment type="caution">
    <text evidence="2">The sequence shown here is derived from an EMBL/GenBank/DDBJ whole genome shotgun (WGS) entry which is preliminary data.</text>
</comment>
<gene>
    <name evidence="2" type="ORF">C9J12_23145</name>
</gene>
<dbReference type="OrthoDB" id="3869642at2"/>
<reference evidence="2 3" key="1">
    <citation type="submission" date="2018-01" db="EMBL/GenBank/DDBJ databases">
        <title>Whole genome sequencing of Histamine producing bacteria.</title>
        <authorList>
            <person name="Butler K."/>
        </authorList>
    </citation>
    <scope>NUCLEOTIDE SEQUENCE [LARGE SCALE GENOMIC DNA]</scope>
    <source>
        <strain evidence="2 3">JCM 12947</strain>
    </source>
</reference>
<feature type="signal peptide" evidence="1">
    <location>
        <begin position="1"/>
        <end position="28"/>
    </location>
</feature>
<evidence type="ECO:0000313" key="2">
    <source>
        <dbReference type="EMBL" id="PSU45336.1"/>
    </source>
</evidence>
<dbReference type="EMBL" id="PYMJ01000032">
    <property type="protein sequence ID" value="PSU45336.1"/>
    <property type="molecule type" value="Genomic_DNA"/>
</dbReference>
<evidence type="ECO:0000313" key="3">
    <source>
        <dbReference type="Proteomes" id="UP000240987"/>
    </source>
</evidence>
<organism evidence="2 3">
    <name type="scientific">Photobacterium frigidiphilum</name>
    <dbReference type="NCBI Taxonomy" id="264736"/>
    <lineage>
        <taxon>Bacteria</taxon>
        <taxon>Pseudomonadati</taxon>
        <taxon>Pseudomonadota</taxon>
        <taxon>Gammaproteobacteria</taxon>
        <taxon>Vibrionales</taxon>
        <taxon>Vibrionaceae</taxon>
        <taxon>Photobacterium</taxon>
    </lineage>
</organism>
<sequence length="250" mass="27373">MQLSKKFIKNIIGLSFISSFAISAPSIANTLTDAELQNAIEAKLTVQLESADVAAYTAEFLMNEILTWKGEELPMNEVNSILAYAFGNRVMSNGNQVPGPMNEALADTVVEIYKQTGKPVYAQWEIAQSIGDRIPAKHLFSIDPKIAPDGTLTYLSTNGVAEEAVKQSGGDMGKTVVVGFYEHSLRTIITSKRFGIDAYAPEGIKLPHDYDEQSGQGWTRDAKTFVIHEVSNRAANERNRLIEIATSEGK</sequence>
<protein>
    <submittedName>
        <fullName evidence="2">Uncharacterized protein</fullName>
    </submittedName>
</protein>
<name>A0A2T3J966_9GAMM</name>
<accession>A0A2T3J966</accession>
<keyword evidence="1" id="KW-0732">Signal</keyword>
<dbReference type="RefSeq" id="WP_107244870.1">
    <property type="nucleotide sequence ID" value="NZ_PYMJ01000032.1"/>
</dbReference>